<evidence type="ECO:0000259" key="13">
    <source>
        <dbReference type="Pfam" id="PF00793"/>
    </source>
</evidence>
<feature type="domain" description="DAHP synthetase I/KDSA" evidence="13">
    <location>
        <begin position="107"/>
        <end position="406"/>
    </location>
</feature>
<evidence type="ECO:0000313" key="15">
    <source>
        <dbReference type="Proteomes" id="UP000258379"/>
    </source>
</evidence>
<dbReference type="NCBIfam" id="NF009395">
    <property type="entry name" value="PRK12755.1"/>
    <property type="match status" value="1"/>
</dbReference>
<dbReference type="SUPFAM" id="SSF51569">
    <property type="entry name" value="Aldolase"/>
    <property type="match status" value="1"/>
</dbReference>
<evidence type="ECO:0000256" key="12">
    <source>
        <dbReference type="SAM" id="MobiDB-lite"/>
    </source>
</evidence>
<dbReference type="GO" id="GO:0005737">
    <property type="term" value="C:cytoplasm"/>
    <property type="evidence" value="ECO:0007669"/>
    <property type="project" value="TreeGrafter"/>
</dbReference>
<evidence type="ECO:0000256" key="7">
    <source>
        <dbReference type="ARBA" id="ARBA00023141"/>
    </source>
</evidence>
<dbReference type="AlphaFoldDB" id="A0A3E2C4N5"/>
<evidence type="ECO:0000256" key="1">
    <source>
        <dbReference type="ARBA" id="ARBA00003726"/>
    </source>
</evidence>
<dbReference type="EC" id="2.5.1.54" evidence="4"/>
<comment type="similarity">
    <text evidence="3">Belongs to the class-I DAHP synthase family.</text>
</comment>
<evidence type="ECO:0000256" key="11">
    <source>
        <dbReference type="ARBA" id="ARBA00047508"/>
    </source>
</evidence>
<dbReference type="InterPro" id="IPR006219">
    <property type="entry name" value="DAHP_synth_1"/>
</dbReference>
<evidence type="ECO:0000256" key="5">
    <source>
        <dbReference type="ARBA" id="ARBA00022605"/>
    </source>
</evidence>
<dbReference type="InterPro" id="IPR006218">
    <property type="entry name" value="DAHP1/KDSA"/>
</dbReference>
<dbReference type="FunFam" id="3.20.20.70:FF:000005">
    <property type="entry name" value="Phospho-2-dehydro-3-deoxyheptonate aldolase"/>
    <property type="match status" value="1"/>
</dbReference>
<dbReference type="InterPro" id="IPR013785">
    <property type="entry name" value="Aldolase_TIM"/>
</dbReference>
<evidence type="ECO:0000256" key="4">
    <source>
        <dbReference type="ARBA" id="ARBA00012694"/>
    </source>
</evidence>
<accession>A0A3E2C4N5</accession>
<keyword evidence="5" id="KW-0028">Amino-acid biosynthesis</keyword>
<reference evidence="14 15" key="1">
    <citation type="submission" date="2017-07" db="EMBL/GenBank/DDBJ databases">
        <title>A comparative genomics approach to explaining the enigmatic role of Gardnerella vaginalis in the vaginal microbiome.</title>
        <authorList>
            <person name="Vancuren S.J."/>
            <person name="Hill J.E."/>
        </authorList>
    </citation>
    <scope>NUCLEOTIDE SEQUENCE [LARGE SCALE GENOMIC DNA]</scope>
    <source>
        <strain evidence="14 15">WP023</strain>
    </source>
</reference>
<dbReference type="RefSeq" id="WP_116437839.1">
    <property type="nucleotide sequence ID" value="NZ_JBLLQJ010000001.1"/>
</dbReference>
<dbReference type="Proteomes" id="UP000258379">
    <property type="component" value="Unassembled WGS sequence"/>
</dbReference>
<organism evidence="14 15">
    <name type="scientific">Gardnerella vaginalis</name>
    <dbReference type="NCBI Taxonomy" id="2702"/>
    <lineage>
        <taxon>Bacteria</taxon>
        <taxon>Bacillati</taxon>
        <taxon>Actinomycetota</taxon>
        <taxon>Actinomycetes</taxon>
        <taxon>Bifidobacteriales</taxon>
        <taxon>Bifidobacteriaceae</taxon>
        <taxon>Gardnerella</taxon>
    </lineage>
</organism>
<evidence type="ECO:0000313" key="14">
    <source>
        <dbReference type="EMBL" id="RFT26631.1"/>
    </source>
</evidence>
<evidence type="ECO:0000256" key="8">
    <source>
        <dbReference type="ARBA" id="ARBA00031111"/>
    </source>
</evidence>
<gene>
    <name evidence="14" type="ORF">CG405_08795</name>
</gene>
<dbReference type="PANTHER" id="PTHR21225">
    <property type="entry name" value="PHOSPHO-2-DEHYDRO-3-DEOXYHEPTONATE ALDOLASE DAHP SYNTHETASE"/>
    <property type="match status" value="1"/>
</dbReference>
<proteinExistence type="inferred from homology"/>
<dbReference type="Gene3D" id="3.20.20.70">
    <property type="entry name" value="Aldolase class I"/>
    <property type="match status" value="1"/>
</dbReference>
<dbReference type="GO" id="GO:0003849">
    <property type="term" value="F:3-deoxy-7-phosphoheptulonate synthase activity"/>
    <property type="evidence" value="ECO:0007669"/>
    <property type="project" value="UniProtKB-EC"/>
</dbReference>
<dbReference type="UniPathway" id="UPA00053">
    <property type="reaction ID" value="UER00084"/>
</dbReference>
<keyword evidence="7" id="KW-0057">Aromatic amino acid biosynthesis</keyword>
<evidence type="ECO:0000256" key="10">
    <source>
        <dbReference type="ARBA" id="ARBA00032193"/>
    </source>
</evidence>
<keyword evidence="6" id="KW-0808">Transferase</keyword>
<dbReference type="GO" id="GO:0009073">
    <property type="term" value="P:aromatic amino acid family biosynthetic process"/>
    <property type="evidence" value="ECO:0007669"/>
    <property type="project" value="UniProtKB-KW"/>
</dbReference>
<comment type="catalytic activity">
    <reaction evidence="11">
        <text>D-erythrose 4-phosphate + phosphoenolpyruvate + H2O = 7-phospho-2-dehydro-3-deoxy-D-arabino-heptonate + phosphate</text>
        <dbReference type="Rhea" id="RHEA:14717"/>
        <dbReference type="ChEBI" id="CHEBI:15377"/>
        <dbReference type="ChEBI" id="CHEBI:16897"/>
        <dbReference type="ChEBI" id="CHEBI:43474"/>
        <dbReference type="ChEBI" id="CHEBI:58394"/>
        <dbReference type="ChEBI" id="CHEBI:58702"/>
        <dbReference type="EC" id="2.5.1.54"/>
    </reaction>
</comment>
<dbReference type="GO" id="GO:0009423">
    <property type="term" value="P:chorismate biosynthetic process"/>
    <property type="evidence" value="ECO:0007669"/>
    <property type="project" value="UniProtKB-UniPathway"/>
</dbReference>
<evidence type="ECO:0000256" key="3">
    <source>
        <dbReference type="ARBA" id="ARBA00007985"/>
    </source>
</evidence>
<comment type="function">
    <text evidence="1">Stereospecific condensation of phosphoenolpyruvate (PEP) and D-erythrose-4-phosphate (E4P) giving rise to 3-deoxy-D-arabino-heptulosonate-7-phosphate (DAHP).</text>
</comment>
<feature type="region of interest" description="Disordered" evidence="12">
    <location>
        <begin position="1"/>
        <end position="27"/>
    </location>
</feature>
<comment type="pathway">
    <text evidence="2">Metabolic intermediate biosynthesis; chorismate biosynthesis; chorismate from D-erythrose 4-phosphate and phosphoenolpyruvate: step 1/7.</text>
</comment>
<protein>
    <recommendedName>
        <fullName evidence="4">3-deoxy-7-phosphoheptulonate synthase</fullName>
        <ecNumber evidence="4">2.5.1.54</ecNumber>
    </recommendedName>
    <alternativeName>
        <fullName evidence="10">3-deoxy-D-arabino-heptulosonate 7-phosphate synthase</fullName>
    </alternativeName>
    <alternativeName>
        <fullName evidence="9">DAHP synthase</fullName>
    </alternativeName>
    <alternativeName>
        <fullName evidence="8">Phospho-2-keto-3-deoxyheptonate aldolase</fullName>
    </alternativeName>
</protein>
<evidence type="ECO:0000256" key="6">
    <source>
        <dbReference type="ARBA" id="ARBA00022679"/>
    </source>
</evidence>
<dbReference type="GO" id="GO:0008652">
    <property type="term" value="P:amino acid biosynthetic process"/>
    <property type="evidence" value="ECO:0007669"/>
    <property type="project" value="UniProtKB-KW"/>
</dbReference>
<sequence length="420" mass="45330">MELDINSSDISGIEPSTSDLNCKSFNNSNALNHSDARAVKKAVEEGKNPLDSSKFERWEDQVGVDRIINRRVLELEPLPTPAQVLGELPLSPYAQDIVAESRDEIRRCLNGDDDRLLVIVGPCSVHDPKAALDYASRLADLRAKLEGELLIVMRVYFEKPRTTVGWKGLINDPDIDGTHDIHKGLLLARRTLLGVLDAGLAAATEFLEPTSPQFIADAVSWGAIGARNTESQIHRQLASGLSMPVGFKNATDGSVTAAVNGCLAASQHHTFFGIDHLGRACAVQTLGNPDCHVVLRGSSKGPNYDAASVAASVASVRLRLGADCVASNGVVIDCSHGNSGKDENRQIQVVQDIADRFARGEKGIKGVMMESFLQGGNQDPAPLSELEYGKSITDRCISWEDTERLLNTLAQSVSSRRIKS</sequence>
<dbReference type="PANTHER" id="PTHR21225:SF12">
    <property type="entry name" value="PHOSPHO-2-DEHYDRO-3-DEOXYHEPTONATE ALDOLASE, TYROSINE-INHIBITED"/>
    <property type="match status" value="1"/>
</dbReference>
<dbReference type="Pfam" id="PF00793">
    <property type="entry name" value="DAHP_synth_1"/>
    <property type="match status" value="1"/>
</dbReference>
<name>A0A3E2C4N5_GARVA</name>
<comment type="caution">
    <text evidence="14">The sequence shown here is derived from an EMBL/GenBank/DDBJ whole genome shotgun (WGS) entry which is preliminary data.</text>
</comment>
<evidence type="ECO:0000256" key="2">
    <source>
        <dbReference type="ARBA" id="ARBA00004688"/>
    </source>
</evidence>
<evidence type="ECO:0000256" key="9">
    <source>
        <dbReference type="ARBA" id="ARBA00031349"/>
    </source>
</evidence>
<dbReference type="EMBL" id="NNRU01000009">
    <property type="protein sequence ID" value="RFT26631.1"/>
    <property type="molecule type" value="Genomic_DNA"/>
</dbReference>
<dbReference type="NCBIfam" id="TIGR00034">
    <property type="entry name" value="aroFGH"/>
    <property type="match status" value="1"/>
</dbReference>